<dbReference type="SUPFAM" id="SSF48371">
    <property type="entry name" value="ARM repeat"/>
    <property type="match status" value="1"/>
</dbReference>
<dbReference type="AlphaFoldDB" id="A0A1E5SZM4"/>
<evidence type="ECO:0008006" key="3">
    <source>
        <dbReference type="Google" id="ProtNLM"/>
    </source>
</evidence>
<dbReference type="EMBL" id="MDGQ01000005">
    <property type="protein sequence ID" value="OEK04507.1"/>
    <property type="molecule type" value="Genomic_DNA"/>
</dbReference>
<dbReference type="InterPro" id="IPR016024">
    <property type="entry name" value="ARM-type_fold"/>
</dbReference>
<organism evidence="1 2">
    <name type="scientific">Roseivirga misakiensis</name>
    <dbReference type="NCBI Taxonomy" id="1563681"/>
    <lineage>
        <taxon>Bacteria</taxon>
        <taxon>Pseudomonadati</taxon>
        <taxon>Bacteroidota</taxon>
        <taxon>Cytophagia</taxon>
        <taxon>Cytophagales</taxon>
        <taxon>Roseivirgaceae</taxon>
        <taxon>Roseivirga</taxon>
    </lineage>
</organism>
<comment type="caution">
    <text evidence="1">The sequence shown here is derived from an EMBL/GenBank/DDBJ whole genome shotgun (WGS) entry which is preliminary data.</text>
</comment>
<dbReference type="RefSeq" id="WP_069836012.1">
    <property type="nucleotide sequence ID" value="NZ_MDGQ01000005.1"/>
</dbReference>
<sequence length="172" mass="19825">MDLRKQFLKEHSKENTALIVRYIQKNPEYVNELMDIFLHESYRLVQRSAWVVGDLGRANPDLIQPFIPELIANLSTPNLHVASKRNTMRFLEETTIDEAYWGELYDIALRFLTNNDEPIAVKAFSMTVAFNIVKQIPELKKELGIVIEDLLPYGSPGIKSRGRKILLALQKL</sequence>
<evidence type="ECO:0000313" key="1">
    <source>
        <dbReference type="EMBL" id="OEK04507.1"/>
    </source>
</evidence>
<dbReference type="STRING" id="1563681.BFP71_13645"/>
<accession>A0A1E5SZM4</accession>
<dbReference type="OrthoDB" id="667893at2"/>
<name>A0A1E5SZM4_9BACT</name>
<evidence type="ECO:0000313" key="2">
    <source>
        <dbReference type="Proteomes" id="UP000095552"/>
    </source>
</evidence>
<proteinExistence type="predicted"/>
<reference evidence="1 2" key="1">
    <citation type="submission" date="2016-08" db="EMBL/GenBank/DDBJ databases">
        <title>Draft genome of Fabibacter sp. strain SK-8.</title>
        <authorList>
            <person name="Wong S.-K."/>
            <person name="Hamasaki K."/>
            <person name="Yoshizawa S."/>
        </authorList>
    </citation>
    <scope>NUCLEOTIDE SEQUENCE [LARGE SCALE GENOMIC DNA]</scope>
    <source>
        <strain evidence="1 2">SK-8</strain>
    </source>
</reference>
<gene>
    <name evidence="1" type="ORF">BFP71_13645</name>
</gene>
<keyword evidence="2" id="KW-1185">Reference proteome</keyword>
<dbReference type="Proteomes" id="UP000095552">
    <property type="component" value="Unassembled WGS sequence"/>
</dbReference>
<protein>
    <recommendedName>
        <fullName evidence="3">HEAT repeat domain-containing protein</fullName>
    </recommendedName>
</protein>